<dbReference type="SUPFAM" id="SSF48452">
    <property type="entry name" value="TPR-like"/>
    <property type="match status" value="1"/>
</dbReference>
<dbReference type="InterPro" id="IPR038906">
    <property type="entry name" value="TTC36"/>
</dbReference>
<dbReference type="InterPro" id="IPR019734">
    <property type="entry name" value="TPR_rpt"/>
</dbReference>
<dbReference type="InterPro" id="IPR011990">
    <property type="entry name" value="TPR-like_helical_dom_sf"/>
</dbReference>
<comment type="similarity">
    <text evidence="1">Belongs to the TTC36 family.</text>
</comment>
<dbReference type="Gene3D" id="1.25.40.10">
    <property type="entry name" value="Tetratricopeptide repeat domain"/>
    <property type="match status" value="1"/>
</dbReference>
<dbReference type="Proteomes" id="UP000583929">
    <property type="component" value="Unassembled WGS sequence"/>
</dbReference>
<reference evidence="4 5" key="1">
    <citation type="journal article" date="2020" name="bioRxiv">
        <title>Sequence and annotation of 42 cannabis genomes reveals extensive copy number variation in cannabinoid synthesis and pathogen resistance genes.</title>
        <authorList>
            <person name="Mckernan K.J."/>
            <person name="Helbert Y."/>
            <person name="Kane L.T."/>
            <person name="Ebling H."/>
            <person name="Zhang L."/>
            <person name="Liu B."/>
            <person name="Eaton Z."/>
            <person name="Mclaughlin S."/>
            <person name="Kingan S."/>
            <person name="Baybayan P."/>
            <person name="Concepcion G."/>
            <person name="Jordan M."/>
            <person name="Riva A."/>
            <person name="Barbazuk W."/>
            <person name="Harkins T."/>
        </authorList>
    </citation>
    <scope>NUCLEOTIDE SEQUENCE [LARGE SCALE GENOMIC DNA]</scope>
    <source>
        <strain evidence="5">cv. Jamaican Lion 4</strain>
        <tissue evidence="4">Leaf</tissue>
    </source>
</reference>
<keyword evidence="5" id="KW-1185">Reference proteome</keyword>
<dbReference type="Pfam" id="PF13181">
    <property type="entry name" value="TPR_8"/>
    <property type="match status" value="1"/>
</dbReference>
<gene>
    <name evidence="4" type="ORF">G4B88_017689</name>
</gene>
<feature type="transmembrane region" description="Helical" evidence="3">
    <location>
        <begin position="6"/>
        <end position="26"/>
    </location>
</feature>
<dbReference type="OrthoDB" id="1870799at2759"/>
<dbReference type="PANTHER" id="PTHR21405:SF0">
    <property type="entry name" value="TETRATRICOPEPTIDE REPEAT PROTEIN 36"/>
    <property type="match status" value="1"/>
</dbReference>
<proteinExistence type="inferred from homology"/>
<protein>
    <submittedName>
        <fullName evidence="4">Uncharacterized protein</fullName>
    </submittedName>
</protein>
<dbReference type="PROSITE" id="PS50005">
    <property type="entry name" value="TPR"/>
    <property type="match status" value="1"/>
</dbReference>
<dbReference type="SMART" id="SM00028">
    <property type="entry name" value="TPR"/>
    <property type="match status" value="1"/>
</dbReference>
<accession>A0A7J6I3P0</accession>
<name>A0A7J6I3P0_CANSA</name>
<evidence type="ECO:0000313" key="4">
    <source>
        <dbReference type="EMBL" id="KAF4402177.1"/>
    </source>
</evidence>
<evidence type="ECO:0000313" key="5">
    <source>
        <dbReference type="Proteomes" id="UP000583929"/>
    </source>
</evidence>
<dbReference type="AlphaFoldDB" id="A0A7J6I3P0"/>
<keyword evidence="3" id="KW-0812">Transmembrane</keyword>
<dbReference type="PANTHER" id="PTHR21405">
    <property type="entry name" value="CDNA SEQUENCE BC021608"/>
    <property type="match status" value="1"/>
</dbReference>
<dbReference type="EMBL" id="JAATIQ010000009">
    <property type="protein sequence ID" value="KAF4402177.1"/>
    <property type="molecule type" value="Genomic_DNA"/>
</dbReference>
<feature type="repeat" description="TPR" evidence="2">
    <location>
        <begin position="170"/>
        <end position="203"/>
    </location>
</feature>
<sequence length="215" mass="24004">MATELTVQLVFFLMTLGMFFVILKYPKQALTKFRAKNRTTVQSGRHLAQATNLLDRARSIPHKAQSQAHAKNALAEAEKAISLSPRDPSAHIIKAMASDLMDRRSSALRSLDLALSPPCVKSLSGRARRDALIKRAEFNYATNRRRRIDSAVEDLVEAIQLCDDDADAESRALCLLGQCYEWKGLKESAWETYEKAIRIEPGLVMASQGLERLSS</sequence>
<keyword evidence="3" id="KW-1133">Transmembrane helix</keyword>
<organism evidence="4 5">
    <name type="scientific">Cannabis sativa</name>
    <name type="common">Hemp</name>
    <name type="synonym">Marijuana</name>
    <dbReference type="NCBI Taxonomy" id="3483"/>
    <lineage>
        <taxon>Eukaryota</taxon>
        <taxon>Viridiplantae</taxon>
        <taxon>Streptophyta</taxon>
        <taxon>Embryophyta</taxon>
        <taxon>Tracheophyta</taxon>
        <taxon>Spermatophyta</taxon>
        <taxon>Magnoliopsida</taxon>
        <taxon>eudicotyledons</taxon>
        <taxon>Gunneridae</taxon>
        <taxon>Pentapetalae</taxon>
        <taxon>rosids</taxon>
        <taxon>fabids</taxon>
        <taxon>Rosales</taxon>
        <taxon>Cannabaceae</taxon>
        <taxon>Cannabis</taxon>
    </lineage>
</organism>
<accession>A0A803PDY4</accession>
<dbReference type="OMA" id="YEWKGMK"/>
<evidence type="ECO:0000256" key="2">
    <source>
        <dbReference type="PROSITE-ProRule" id="PRU00339"/>
    </source>
</evidence>
<evidence type="ECO:0000256" key="1">
    <source>
        <dbReference type="ARBA" id="ARBA00006995"/>
    </source>
</evidence>
<comment type="caution">
    <text evidence="4">The sequence shown here is derived from an EMBL/GenBank/DDBJ whole genome shotgun (WGS) entry which is preliminary data.</text>
</comment>
<evidence type="ECO:0000256" key="3">
    <source>
        <dbReference type="SAM" id="Phobius"/>
    </source>
</evidence>
<keyword evidence="2" id="KW-0802">TPR repeat</keyword>
<keyword evidence="3" id="KW-0472">Membrane</keyword>